<dbReference type="AlphaFoldDB" id="L5JQZ7"/>
<feature type="domain" description="RanBP2-type" evidence="12">
    <location>
        <begin position="379"/>
        <end position="410"/>
    </location>
</feature>
<feature type="compositionally biased region" description="Low complexity" evidence="10">
    <location>
        <begin position="88"/>
        <end position="116"/>
    </location>
</feature>
<keyword evidence="14" id="KW-1185">Reference proteome</keyword>
<dbReference type="FunFam" id="4.10.1060.10:FF:000008">
    <property type="entry name" value="TATA-binding protein-associated factor 2N isoform X1"/>
    <property type="match status" value="1"/>
</dbReference>
<dbReference type="InterPro" id="IPR036443">
    <property type="entry name" value="Znf_RanBP2_sf"/>
</dbReference>
<dbReference type="PROSITE" id="PS50102">
    <property type="entry name" value="RRM"/>
    <property type="match status" value="1"/>
</dbReference>
<comment type="subcellular location">
    <subcellularLocation>
        <location evidence="1">Nucleus</location>
    </subcellularLocation>
</comment>
<dbReference type="InParanoid" id="L5JQZ7"/>
<dbReference type="Pfam" id="PF00076">
    <property type="entry name" value="RRM_1"/>
    <property type="match status" value="1"/>
</dbReference>
<keyword evidence="6 8" id="KW-0694">RNA-binding</keyword>
<evidence type="ECO:0000313" key="14">
    <source>
        <dbReference type="Proteomes" id="UP000010552"/>
    </source>
</evidence>
<dbReference type="InterPro" id="IPR001876">
    <property type="entry name" value="Znf_RanBP2"/>
</dbReference>
<dbReference type="Proteomes" id="UP000010552">
    <property type="component" value="Unassembled WGS sequence"/>
</dbReference>
<keyword evidence="3" id="KW-0479">Metal-binding</keyword>
<protein>
    <submittedName>
        <fullName evidence="13">TATA-binding protein-associated factor 2N</fullName>
    </submittedName>
</protein>
<dbReference type="InterPro" id="IPR035979">
    <property type="entry name" value="RBD_domain_sf"/>
</dbReference>
<feature type="compositionally biased region" description="Basic and acidic residues" evidence="10">
    <location>
        <begin position="239"/>
        <end position="249"/>
    </location>
</feature>
<gene>
    <name evidence="13" type="ORF">PAL_GLEAN10019852</name>
</gene>
<dbReference type="Gene3D" id="4.10.1060.10">
    <property type="entry name" value="Zinc finger, RanBP2-type"/>
    <property type="match status" value="1"/>
</dbReference>
<dbReference type="InterPro" id="IPR012677">
    <property type="entry name" value="Nucleotide-bd_a/b_plait_sf"/>
</dbReference>
<sequence>MLDWRDARSQRFPSANHGGSASALCVLILSLEPEATCGSRGKVYSYGNQGNQGYGQAPQSYSGYGQTTDSSYGQNYGGYSSYGQSQSGYSQSYGGYENQKQSSYGQQSYNNQGQQNTESPGGQGGRAPSYDQSDYGQQDSYDQQSGYDPHQGSYDEPSNYDQQHDSYNQNQQPYHSQRENYSHHTQDDRRDVSRYGEDNRGYGGSQGGGRGRGGYDKDGRGPMTVSSGGDRGGFKNFGGHRDYGPRPDADSESDNSDNNTIFVQGLGEGVSTDQVGEFFKQIGIIKTNKKTGKPMINLYTDKDTGKPKGEATVSFDDPPSAKAAIDWFDGKEFHGNIIKVSFATRRPEFMRGGGSGGGRRGRGGYRGRGGFQGRGGDPKSGDWVCPNPSCGNMNFARRNSCNQCNEPRPEDSRPSGGDFRGRGYGGERGYRGRGGRGGDRGGYGGDRSGGGYGGDRSGGGGYGGDRSGGGYGGDRSGGGYGGDRGGGYGGDRGGGYGGDRGGGYGGDRGGGYGGDRGGYGGDRGGYGGDRGGYGGDRGGYGGDREAMVETEEAMEETEEAMEETEVGGAMEETVVVVVAMVETEVEATEETGVVEAMEETGAEVAMEETEVAMEAKWEEETTTEMISATDRTDDCFECSFVSDMIHSEIARVLPAAFLVASSWRSTEEIKPQVLLLAKMYNRREDLTRTAEKKLTVSHDGAKQAFSTINRLYLIDHKSCRDPEKSESQI</sequence>
<dbReference type="SUPFAM" id="SSF54928">
    <property type="entry name" value="RNA-binding domain, RBD"/>
    <property type="match status" value="1"/>
</dbReference>
<feature type="compositionally biased region" description="Polar residues" evidence="10">
    <location>
        <begin position="159"/>
        <end position="175"/>
    </location>
</feature>
<feature type="compositionally biased region" description="Gly residues" evidence="10">
    <location>
        <begin position="201"/>
        <end position="212"/>
    </location>
</feature>
<keyword evidence="5" id="KW-0862">Zinc</keyword>
<feature type="region of interest" description="Disordered" evidence="10">
    <location>
        <begin position="402"/>
        <end position="477"/>
    </location>
</feature>
<dbReference type="PROSITE" id="PS50199">
    <property type="entry name" value="ZF_RANBP2_2"/>
    <property type="match status" value="1"/>
</dbReference>
<evidence type="ECO:0000256" key="2">
    <source>
        <dbReference type="ARBA" id="ARBA00008448"/>
    </source>
</evidence>
<evidence type="ECO:0000256" key="6">
    <source>
        <dbReference type="ARBA" id="ARBA00022884"/>
    </source>
</evidence>
<dbReference type="STRING" id="9402.L5JQZ7"/>
<dbReference type="InterPro" id="IPR034870">
    <property type="entry name" value="TET_fam"/>
</dbReference>
<dbReference type="FunCoup" id="L5JQZ7">
    <property type="interactions" value="1517"/>
</dbReference>
<feature type="compositionally biased region" description="Gly residues" evidence="10">
    <location>
        <begin position="366"/>
        <end position="375"/>
    </location>
</feature>
<feature type="domain" description="RRM" evidence="11">
    <location>
        <begin position="259"/>
        <end position="345"/>
    </location>
</feature>
<comment type="similarity">
    <text evidence="2">Belongs to the RRM TET family.</text>
</comment>
<dbReference type="Gene3D" id="3.30.70.330">
    <property type="match status" value="1"/>
</dbReference>
<evidence type="ECO:0000256" key="7">
    <source>
        <dbReference type="ARBA" id="ARBA00023242"/>
    </source>
</evidence>
<reference evidence="14" key="1">
    <citation type="journal article" date="2013" name="Science">
        <title>Comparative analysis of bat genomes provides insight into the evolution of flight and immunity.</title>
        <authorList>
            <person name="Zhang G."/>
            <person name="Cowled C."/>
            <person name="Shi Z."/>
            <person name="Huang Z."/>
            <person name="Bishop-Lilly K.A."/>
            <person name="Fang X."/>
            <person name="Wynne J.W."/>
            <person name="Xiong Z."/>
            <person name="Baker M.L."/>
            <person name="Zhao W."/>
            <person name="Tachedjian M."/>
            <person name="Zhu Y."/>
            <person name="Zhou P."/>
            <person name="Jiang X."/>
            <person name="Ng J."/>
            <person name="Yang L."/>
            <person name="Wu L."/>
            <person name="Xiao J."/>
            <person name="Feng Y."/>
            <person name="Chen Y."/>
            <person name="Sun X."/>
            <person name="Zhang Y."/>
            <person name="Marsh G.A."/>
            <person name="Crameri G."/>
            <person name="Broder C.C."/>
            <person name="Frey K.G."/>
            <person name="Wang L.F."/>
            <person name="Wang J."/>
        </authorList>
    </citation>
    <scope>NUCLEOTIDE SEQUENCE [LARGE SCALE GENOMIC DNA]</scope>
</reference>
<keyword evidence="4 9" id="KW-0863">Zinc-finger</keyword>
<dbReference type="GO" id="GO:0008270">
    <property type="term" value="F:zinc ion binding"/>
    <property type="evidence" value="ECO:0007669"/>
    <property type="project" value="UniProtKB-KW"/>
</dbReference>
<evidence type="ECO:0000259" key="11">
    <source>
        <dbReference type="PROSITE" id="PS50102"/>
    </source>
</evidence>
<dbReference type="InterPro" id="IPR000504">
    <property type="entry name" value="RRM_dom"/>
</dbReference>
<name>L5JQZ7_PTEAL</name>
<dbReference type="GO" id="GO:0006355">
    <property type="term" value="P:regulation of DNA-templated transcription"/>
    <property type="evidence" value="ECO:0007669"/>
    <property type="project" value="InterPro"/>
</dbReference>
<dbReference type="SUPFAM" id="SSF90209">
    <property type="entry name" value="Ran binding protein zinc finger-like"/>
    <property type="match status" value="1"/>
</dbReference>
<dbReference type="PROSITE" id="PS01358">
    <property type="entry name" value="ZF_RANBP2_1"/>
    <property type="match status" value="1"/>
</dbReference>
<dbReference type="eggNOG" id="KOG1995">
    <property type="taxonomic scope" value="Eukaryota"/>
</dbReference>
<feature type="region of interest" description="Disordered" evidence="10">
    <location>
        <begin position="88"/>
        <end position="263"/>
    </location>
</feature>
<evidence type="ECO:0000256" key="8">
    <source>
        <dbReference type="PROSITE-ProRule" id="PRU00176"/>
    </source>
</evidence>
<evidence type="ECO:0000259" key="12">
    <source>
        <dbReference type="PROSITE" id="PS50199"/>
    </source>
</evidence>
<dbReference type="CDD" id="cd12535">
    <property type="entry name" value="RRM_FUS_TAF15"/>
    <property type="match status" value="1"/>
</dbReference>
<evidence type="ECO:0000256" key="1">
    <source>
        <dbReference type="ARBA" id="ARBA00004123"/>
    </source>
</evidence>
<keyword evidence="7" id="KW-0539">Nucleus</keyword>
<feature type="compositionally biased region" description="Low complexity" evidence="10">
    <location>
        <begin position="129"/>
        <end position="148"/>
    </location>
</feature>
<dbReference type="SMART" id="SM00360">
    <property type="entry name" value="RRM"/>
    <property type="match status" value="1"/>
</dbReference>
<organism evidence="13 14">
    <name type="scientific">Pteropus alecto</name>
    <name type="common">Black flying fox</name>
    <dbReference type="NCBI Taxonomy" id="9402"/>
    <lineage>
        <taxon>Eukaryota</taxon>
        <taxon>Metazoa</taxon>
        <taxon>Chordata</taxon>
        <taxon>Craniata</taxon>
        <taxon>Vertebrata</taxon>
        <taxon>Euteleostomi</taxon>
        <taxon>Mammalia</taxon>
        <taxon>Eutheria</taxon>
        <taxon>Laurasiatheria</taxon>
        <taxon>Chiroptera</taxon>
        <taxon>Yinpterochiroptera</taxon>
        <taxon>Pteropodoidea</taxon>
        <taxon>Pteropodidae</taxon>
        <taxon>Pteropodinae</taxon>
        <taxon>Pteropus</taxon>
    </lineage>
</organism>
<evidence type="ECO:0000256" key="3">
    <source>
        <dbReference type="ARBA" id="ARBA00022723"/>
    </source>
</evidence>
<dbReference type="GO" id="GO:0005634">
    <property type="term" value="C:nucleus"/>
    <property type="evidence" value="ECO:0007669"/>
    <property type="project" value="UniProtKB-SubCell"/>
</dbReference>
<feature type="compositionally biased region" description="Basic and acidic residues" evidence="10">
    <location>
        <begin position="176"/>
        <end position="200"/>
    </location>
</feature>
<feature type="compositionally biased region" description="Gly residues" evidence="10">
    <location>
        <begin position="440"/>
        <end position="477"/>
    </location>
</feature>
<evidence type="ECO:0000256" key="10">
    <source>
        <dbReference type="SAM" id="MobiDB-lite"/>
    </source>
</evidence>
<dbReference type="EMBL" id="KB031150">
    <property type="protein sequence ID" value="ELK01775.1"/>
    <property type="molecule type" value="Genomic_DNA"/>
</dbReference>
<dbReference type="SMART" id="SM00547">
    <property type="entry name" value="ZnF_RBZ"/>
    <property type="match status" value="1"/>
</dbReference>
<feature type="region of interest" description="Disordered" evidence="10">
    <location>
        <begin position="349"/>
        <end position="381"/>
    </location>
</feature>
<dbReference type="FunFam" id="3.30.70.330:FF:000246">
    <property type="entry name" value="TATA-binding protein-associated factor 2N isoform X1"/>
    <property type="match status" value="1"/>
</dbReference>
<dbReference type="PANTHER" id="PTHR23238">
    <property type="entry name" value="RNA BINDING PROTEIN"/>
    <property type="match status" value="1"/>
</dbReference>
<dbReference type="GO" id="GO:0003723">
    <property type="term" value="F:RNA binding"/>
    <property type="evidence" value="ECO:0007669"/>
    <property type="project" value="UniProtKB-UniRule"/>
</dbReference>
<evidence type="ECO:0000256" key="5">
    <source>
        <dbReference type="ARBA" id="ARBA00022833"/>
    </source>
</evidence>
<evidence type="ECO:0000256" key="9">
    <source>
        <dbReference type="PROSITE-ProRule" id="PRU00322"/>
    </source>
</evidence>
<evidence type="ECO:0000256" key="4">
    <source>
        <dbReference type="ARBA" id="ARBA00022771"/>
    </source>
</evidence>
<evidence type="ECO:0000313" key="13">
    <source>
        <dbReference type="EMBL" id="ELK01775.1"/>
    </source>
</evidence>
<proteinExistence type="inferred from homology"/>
<accession>L5JQZ7</accession>